<dbReference type="CDD" id="cd06662">
    <property type="entry name" value="SURF1"/>
    <property type="match status" value="1"/>
</dbReference>
<dbReference type="RefSeq" id="WP_102597676.1">
    <property type="nucleotide sequence ID" value="NZ_JBQDJG010000025.1"/>
</dbReference>
<dbReference type="PANTHER" id="PTHR23427">
    <property type="entry name" value="SURFEIT LOCUS PROTEIN"/>
    <property type="match status" value="1"/>
</dbReference>
<dbReference type="PROSITE" id="PS51257">
    <property type="entry name" value="PROKAR_LIPOPROTEIN"/>
    <property type="match status" value="1"/>
</dbReference>
<sequence length="303" mass="34068">MYRFLASTRWVGWLVLVAIFAAACISLGNWQSDRRTEVLEGIERVNRNYFAEPVTGKQALENFEHLDEQKIWITAELTGEYLAEDTMIVRNRIKAGRPGYEVLVPFKTEQGTTVIVDRGYLPIGNKEGGHPDTVPAPPTGKVNVYVRMKPAEIRLDRGAPEGQLASIQLEDYAKHLDYPIAQGAYGLMYEEDPAPATAPLQLDAPDMDEGPHLSYEIQWYIFGVLAFVGFWYAARQQKKLNAEDAAERAEAEALGLEEPMHKVRKIRIKADKKVRRDGTLTDEAIEDALLDQTENTPGGHKQQ</sequence>
<keyword evidence="6" id="KW-1003">Cell membrane</keyword>
<evidence type="ECO:0000313" key="8">
    <source>
        <dbReference type="Proteomes" id="UP000235739"/>
    </source>
</evidence>
<evidence type="ECO:0000256" key="1">
    <source>
        <dbReference type="ARBA" id="ARBA00004370"/>
    </source>
</evidence>
<dbReference type="Pfam" id="PF02104">
    <property type="entry name" value="SURF1"/>
    <property type="match status" value="1"/>
</dbReference>
<evidence type="ECO:0000256" key="2">
    <source>
        <dbReference type="ARBA" id="ARBA00007165"/>
    </source>
</evidence>
<keyword evidence="3 6" id="KW-0812">Transmembrane</keyword>
<keyword evidence="4 6" id="KW-1133">Transmembrane helix</keyword>
<evidence type="ECO:0000256" key="3">
    <source>
        <dbReference type="ARBA" id="ARBA00022692"/>
    </source>
</evidence>
<feature type="transmembrane region" description="Helical" evidence="6">
    <location>
        <begin position="217"/>
        <end position="234"/>
    </location>
</feature>
<gene>
    <name evidence="7" type="ORF">CIK84_05290</name>
</gene>
<evidence type="ECO:0000256" key="4">
    <source>
        <dbReference type="ARBA" id="ARBA00022989"/>
    </source>
</evidence>
<reference evidence="7 8" key="1">
    <citation type="journal article" date="2017" name="Elife">
        <title>Extensive horizontal gene transfer in cheese-associated bacteria.</title>
        <authorList>
            <person name="Bonham K.S."/>
            <person name="Wolfe B.E."/>
            <person name="Dutton R.J."/>
        </authorList>
    </citation>
    <scope>NUCLEOTIDE SEQUENCE [LARGE SCALE GENOMIC DNA]</scope>
    <source>
        <strain evidence="7 8">JB182</strain>
    </source>
</reference>
<accession>A0A2N7S4B7</accession>
<dbReference type="EMBL" id="PNQX01000001">
    <property type="protein sequence ID" value="PMQ20999.1"/>
    <property type="molecule type" value="Genomic_DNA"/>
</dbReference>
<dbReference type="InterPro" id="IPR002994">
    <property type="entry name" value="Surf1/Shy1"/>
</dbReference>
<dbReference type="GO" id="GO:0005886">
    <property type="term" value="C:plasma membrane"/>
    <property type="evidence" value="ECO:0007669"/>
    <property type="project" value="UniProtKB-SubCell"/>
</dbReference>
<organism evidence="7 8">
    <name type="scientific">Glutamicibacter arilaitensis</name>
    <dbReference type="NCBI Taxonomy" id="256701"/>
    <lineage>
        <taxon>Bacteria</taxon>
        <taxon>Bacillati</taxon>
        <taxon>Actinomycetota</taxon>
        <taxon>Actinomycetes</taxon>
        <taxon>Micrococcales</taxon>
        <taxon>Micrococcaceae</taxon>
        <taxon>Glutamicibacter</taxon>
    </lineage>
</organism>
<comment type="similarity">
    <text evidence="2 6">Belongs to the SURF1 family.</text>
</comment>
<evidence type="ECO:0000313" key="7">
    <source>
        <dbReference type="EMBL" id="PMQ20999.1"/>
    </source>
</evidence>
<protein>
    <recommendedName>
        <fullName evidence="6">SURF1-like protein</fullName>
    </recommendedName>
</protein>
<evidence type="ECO:0000256" key="5">
    <source>
        <dbReference type="ARBA" id="ARBA00023136"/>
    </source>
</evidence>
<comment type="caution">
    <text evidence="6">Lacks conserved residue(s) required for the propagation of feature annotation.</text>
</comment>
<dbReference type="InterPro" id="IPR045214">
    <property type="entry name" value="Surf1/Surf4"/>
</dbReference>
<evidence type="ECO:0000256" key="6">
    <source>
        <dbReference type="RuleBase" id="RU363076"/>
    </source>
</evidence>
<name>A0A2N7S4B7_9MICC</name>
<dbReference type="AlphaFoldDB" id="A0A2N7S4B7"/>
<proteinExistence type="inferred from homology"/>
<dbReference type="PANTHER" id="PTHR23427:SF2">
    <property type="entry name" value="SURFEIT LOCUS PROTEIN 1"/>
    <property type="match status" value="1"/>
</dbReference>
<dbReference type="PROSITE" id="PS50895">
    <property type="entry name" value="SURF1"/>
    <property type="match status" value="1"/>
</dbReference>
<comment type="caution">
    <text evidence="7">The sequence shown here is derived from an EMBL/GenBank/DDBJ whole genome shotgun (WGS) entry which is preliminary data.</text>
</comment>
<comment type="subcellular location">
    <subcellularLocation>
        <location evidence="6">Cell membrane</location>
        <topology evidence="6">Multi-pass membrane protein</topology>
    </subcellularLocation>
    <subcellularLocation>
        <location evidence="1">Membrane</location>
    </subcellularLocation>
</comment>
<keyword evidence="5 6" id="KW-0472">Membrane</keyword>
<dbReference type="Proteomes" id="UP000235739">
    <property type="component" value="Unassembled WGS sequence"/>
</dbReference>